<keyword evidence="4" id="KW-0472">Membrane</keyword>
<evidence type="ECO:0000256" key="2">
    <source>
        <dbReference type="ARBA" id="ARBA00022777"/>
    </source>
</evidence>
<gene>
    <name evidence="7" type="ORF">FB561_7518</name>
</gene>
<protein>
    <submittedName>
        <fullName evidence="7">Signal transduction histidine kinase</fullName>
    </submittedName>
</protein>
<evidence type="ECO:0000259" key="6">
    <source>
        <dbReference type="Pfam" id="PF19354"/>
    </source>
</evidence>
<feature type="transmembrane region" description="Helical" evidence="4">
    <location>
        <begin position="136"/>
        <end position="153"/>
    </location>
</feature>
<dbReference type="Pfam" id="PF19354">
    <property type="entry name" value="DUF5931"/>
    <property type="match status" value="1"/>
</dbReference>
<keyword evidence="4" id="KW-1133">Transmembrane helix</keyword>
<dbReference type="PANTHER" id="PTHR24421:SF61">
    <property type="entry name" value="OXYGEN SENSOR HISTIDINE KINASE NREB"/>
    <property type="match status" value="1"/>
</dbReference>
<feature type="transmembrane region" description="Helical" evidence="4">
    <location>
        <begin position="108"/>
        <end position="129"/>
    </location>
</feature>
<dbReference type="InterPro" id="IPR003594">
    <property type="entry name" value="HATPase_dom"/>
</dbReference>
<keyword evidence="8" id="KW-1185">Reference proteome</keyword>
<reference evidence="7 8" key="1">
    <citation type="submission" date="2019-06" db="EMBL/GenBank/DDBJ databases">
        <title>Sequencing the genomes of 1000 actinobacteria strains.</title>
        <authorList>
            <person name="Klenk H.-P."/>
        </authorList>
    </citation>
    <scope>NUCLEOTIDE SEQUENCE [LARGE SCALE GENOMIC DNA]</scope>
    <source>
        <strain evidence="7 8">DSM 24683</strain>
    </source>
</reference>
<sequence>MTSETGPGRGESAGESADLLLPLWRALVVFRMITWGFACFGVWTRWDGIVRPSGAVLQLAIMGVWTVIASIGYSRHWGRRNTRLAVADLLVTVGCMYATLLAQPLLDIRAGASVLTSVWAAGPVIALAISRGRDGGLLGAATISLALLSLRGVDNAAKMLSNVQLLLVAGIVVGYAASTMRAANRRLREAIAAESATAERLRLSRSIHDGVLQVLAQVQRRGTAIGGEAVELAGLAAEQEVALRTLMASRPVDGAGGRADLCGLLLPLATTRVDVVVPADQVMVPAAVAAELVAAVKEALSNVDKHAGPDARAWVVVEDLGTDVLVSVRDDGAGTTPDRLDRAGADGHLGVSQSIRGRIRDLGGSVGVRTAPGEGTEWEMKVSRT</sequence>
<keyword evidence="1" id="KW-0808">Transferase</keyword>
<dbReference type="InterPro" id="IPR045975">
    <property type="entry name" value="DUF5931"/>
</dbReference>
<feature type="transmembrane region" description="Helical" evidence="4">
    <location>
        <begin position="23"/>
        <end position="43"/>
    </location>
</feature>
<feature type="transmembrane region" description="Helical" evidence="4">
    <location>
        <begin position="159"/>
        <end position="178"/>
    </location>
</feature>
<evidence type="ECO:0000313" key="8">
    <source>
        <dbReference type="Proteomes" id="UP000318380"/>
    </source>
</evidence>
<feature type="transmembrane region" description="Helical" evidence="4">
    <location>
        <begin position="55"/>
        <end position="73"/>
    </location>
</feature>
<feature type="domain" description="Histidine kinase/HSP90-like ATPase" evidence="5">
    <location>
        <begin position="290"/>
        <end position="381"/>
    </location>
</feature>
<dbReference type="SUPFAM" id="SSF55874">
    <property type="entry name" value="ATPase domain of HSP90 chaperone/DNA topoisomerase II/histidine kinase"/>
    <property type="match status" value="1"/>
</dbReference>
<dbReference type="Pfam" id="PF02518">
    <property type="entry name" value="HATPase_c"/>
    <property type="match status" value="1"/>
</dbReference>
<name>A0A561B0Z4_9ACTN</name>
<dbReference type="PANTHER" id="PTHR24421">
    <property type="entry name" value="NITRATE/NITRITE SENSOR PROTEIN NARX-RELATED"/>
    <property type="match status" value="1"/>
</dbReference>
<feature type="transmembrane region" description="Helical" evidence="4">
    <location>
        <begin position="85"/>
        <end position="102"/>
    </location>
</feature>
<keyword evidence="4" id="KW-0812">Transmembrane</keyword>
<dbReference type="GO" id="GO:0000160">
    <property type="term" value="P:phosphorelay signal transduction system"/>
    <property type="evidence" value="ECO:0007669"/>
    <property type="project" value="UniProtKB-KW"/>
</dbReference>
<dbReference type="Proteomes" id="UP000318380">
    <property type="component" value="Unassembled WGS sequence"/>
</dbReference>
<evidence type="ECO:0000256" key="3">
    <source>
        <dbReference type="ARBA" id="ARBA00023012"/>
    </source>
</evidence>
<dbReference type="RefSeq" id="WP_145814815.1">
    <property type="nucleotide sequence ID" value="NZ_VIVK01000004.1"/>
</dbReference>
<dbReference type="EMBL" id="VIVK01000004">
    <property type="protein sequence ID" value="TWD72526.1"/>
    <property type="molecule type" value="Genomic_DNA"/>
</dbReference>
<evidence type="ECO:0000256" key="1">
    <source>
        <dbReference type="ARBA" id="ARBA00022679"/>
    </source>
</evidence>
<feature type="domain" description="DUF5931" evidence="6">
    <location>
        <begin position="21"/>
        <end position="187"/>
    </location>
</feature>
<evidence type="ECO:0000313" key="7">
    <source>
        <dbReference type="EMBL" id="TWD72526.1"/>
    </source>
</evidence>
<evidence type="ECO:0000256" key="4">
    <source>
        <dbReference type="SAM" id="Phobius"/>
    </source>
</evidence>
<dbReference type="InterPro" id="IPR050482">
    <property type="entry name" value="Sensor_HK_TwoCompSys"/>
</dbReference>
<dbReference type="Gene3D" id="3.30.565.10">
    <property type="entry name" value="Histidine kinase-like ATPase, C-terminal domain"/>
    <property type="match status" value="1"/>
</dbReference>
<keyword evidence="3" id="KW-0902">Two-component regulatory system</keyword>
<dbReference type="AlphaFoldDB" id="A0A561B0Z4"/>
<organism evidence="7 8">
    <name type="scientific">Kribbella amoyensis</name>
    <dbReference type="NCBI Taxonomy" id="996641"/>
    <lineage>
        <taxon>Bacteria</taxon>
        <taxon>Bacillati</taxon>
        <taxon>Actinomycetota</taxon>
        <taxon>Actinomycetes</taxon>
        <taxon>Propionibacteriales</taxon>
        <taxon>Kribbellaceae</taxon>
        <taxon>Kribbella</taxon>
    </lineage>
</organism>
<accession>A0A561B0Z4</accession>
<dbReference type="NCBIfam" id="NF047322">
    <property type="entry name" value="HK_morpho_MacS"/>
    <property type="match status" value="1"/>
</dbReference>
<keyword evidence="2 7" id="KW-0418">Kinase</keyword>
<dbReference type="GO" id="GO:0016301">
    <property type="term" value="F:kinase activity"/>
    <property type="evidence" value="ECO:0007669"/>
    <property type="project" value="UniProtKB-KW"/>
</dbReference>
<evidence type="ECO:0000259" key="5">
    <source>
        <dbReference type="Pfam" id="PF02518"/>
    </source>
</evidence>
<dbReference type="OrthoDB" id="5181554at2"/>
<proteinExistence type="predicted"/>
<dbReference type="InterPro" id="IPR036890">
    <property type="entry name" value="HATPase_C_sf"/>
</dbReference>
<comment type="caution">
    <text evidence="7">The sequence shown here is derived from an EMBL/GenBank/DDBJ whole genome shotgun (WGS) entry which is preliminary data.</text>
</comment>